<evidence type="ECO:0000256" key="9">
    <source>
        <dbReference type="ARBA" id="ARBA00022840"/>
    </source>
</evidence>
<dbReference type="SUPFAM" id="SSF52374">
    <property type="entry name" value="Nucleotidylyl transferase"/>
    <property type="match status" value="1"/>
</dbReference>
<protein>
    <recommendedName>
        <fullName evidence="2">FAD synthase</fullName>
        <ecNumber evidence="2">2.7.7.2</ecNumber>
    </recommendedName>
</protein>
<dbReference type="GO" id="GO:0005524">
    <property type="term" value="F:ATP binding"/>
    <property type="evidence" value="ECO:0007669"/>
    <property type="project" value="UniProtKB-KW"/>
</dbReference>
<dbReference type="STRING" id="29655.A0A0K9PML2"/>
<accession>A0A0K9PML2</accession>
<evidence type="ECO:0000259" key="10">
    <source>
        <dbReference type="Pfam" id="PF06574"/>
    </source>
</evidence>
<dbReference type="GO" id="GO:0003919">
    <property type="term" value="F:FMN adenylyltransferase activity"/>
    <property type="evidence" value="ECO:0000318"/>
    <property type="project" value="GO_Central"/>
</dbReference>
<dbReference type="Gene3D" id="3.40.50.620">
    <property type="entry name" value="HUPs"/>
    <property type="match status" value="1"/>
</dbReference>
<evidence type="ECO:0000256" key="7">
    <source>
        <dbReference type="ARBA" id="ARBA00022741"/>
    </source>
</evidence>
<keyword evidence="12" id="KW-1185">Reference proteome</keyword>
<sequence length="482" mass="54609">MKPRLLNHFLVPEKMMIETRVICNSTGVHHRWRPQSSSLPCIWHIFSCSLRRQITSETFNCSFRRSCSLVEGKSELTMQNMSCIKNTQVYNSHSAKEFHIDSEIVGRNNKLLIDCSQDSVAGGIVALGKFDALHIGHRELAIQASKIGNPFLLSFVRIGEVLGWEPRAPIVAKCDRKRVLSSWASYCGDVIPEEYQVEFSTVRHLSPREFVERLSRELRINGVVAGKNYRFGYKASGDSSELVRLCTDYGLVANIVSAVMDERQSSSCNGVSTNCPVEREMVSSTRIRQALGMGDIGCVTKLLGRKHRLVLVLNGECIFADRKITLPKSSMLNLPPKDGVYDDCNLVVEEEFVCPCKVTFDQDTIYLECDGSIPLLQLDDHSHNKQLIAIEFGCSRLFQEAGKMNRDQQLQAIHLFIHSGMWIFLAERLQVQHKSMIRIIENQKPCSIAFILCINHPMLSLTFILFHRRKACDLCFLASFFP</sequence>
<dbReference type="EC" id="2.7.7.2" evidence="2"/>
<gene>
    <name evidence="11" type="ORF">ZOSMA_1G01730</name>
</gene>
<evidence type="ECO:0000256" key="1">
    <source>
        <dbReference type="ARBA" id="ARBA00004726"/>
    </source>
</evidence>
<evidence type="ECO:0000256" key="4">
    <source>
        <dbReference type="ARBA" id="ARBA00022643"/>
    </source>
</evidence>
<dbReference type="Proteomes" id="UP000036987">
    <property type="component" value="Unassembled WGS sequence"/>
</dbReference>
<keyword evidence="9" id="KW-0067">ATP-binding</keyword>
<keyword evidence="11" id="KW-0418">Kinase</keyword>
<keyword evidence="5" id="KW-0808">Transferase</keyword>
<dbReference type="InterPro" id="IPR015864">
    <property type="entry name" value="FAD_synthase"/>
</dbReference>
<dbReference type="PANTHER" id="PTHR12714">
    <property type="entry name" value="PROTEIN-S ISOPRENYLCYSTEINE O-METHYLTRANSFERASE"/>
    <property type="match status" value="1"/>
</dbReference>
<comment type="pathway">
    <text evidence="1">Cofactor biosynthesis; FAD biosynthesis; FAD from FMN: step 1/1.</text>
</comment>
<dbReference type="InterPro" id="IPR014729">
    <property type="entry name" value="Rossmann-like_a/b/a_fold"/>
</dbReference>
<evidence type="ECO:0000256" key="2">
    <source>
        <dbReference type="ARBA" id="ARBA00012393"/>
    </source>
</evidence>
<dbReference type="GO" id="GO:0006747">
    <property type="term" value="P:FAD biosynthetic process"/>
    <property type="evidence" value="ECO:0000318"/>
    <property type="project" value="GO_Central"/>
</dbReference>
<dbReference type="OrthoDB" id="414641at2759"/>
<organism evidence="11 12">
    <name type="scientific">Zostera marina</name>
    <name type="common">Eelgrass</name>
    <dbReference type="NCBI Taxonomy" id="29655"/>
    <lineage>
        <taxon>Eukaryota</taxon>
        <taxon>Viridiplantae</taxon>
        <taxon>Streptophyta</taxon>
        <taxon>Embryophyta</taxon>
        <taxon>Tracheophyta</taxon>
        <taxon>Spermatophyta</taxon>
        <taxon>Magnoliopsida</taxon>
        <taxon>Liliopsida</taxon>
        <taxon>Zosteraceae</taxon>
        <taxon>Zostera</taxon>
    </lineage>
</organism>
<evidence type="ECO:0000256" key="3">
    <source>
        <dbReference type="ARBA" id="ARBA00022630"/>
    </source>
</evidence>
<dbReference type="Pfam" id="PF06574">
    <property type="entry name" value="FAD_syn"/>
    <property type="match status" value="1"/>
</dbReference>
<keyword evidence="8" id="KW-0274">FAD</keyword>
<dbReference type="GO" id="GO:0016301">
    <property type="term" value="F:kinase activity"/>
    <property type="evidence" value="ECO:0007669"/>
    <property type="project" value="UniProtKB-KW"/>
</dbReference>
<dbReference type="GO" id="GO:0009507">
    <property type="term" value="C:chloroplast"/>
    <property type="evidence" value="ECO:0000318"/>
    <property type="project" value="GO_Central"/>
</dbReference>
<evidence type="ECO:0000313" key="12">
    <source>
        <dbReference type="Proteomes" id="UP000036987"/>
    </source>
</evidence>
<keyword evidence="6" id="KW-0548">Nucleotidyltransferase</keyword>
<dbReference type="EMBL" id="LFYR01000729">
    <property type="protein sequence ID" value="KMZ70201.1"/>
    <property type="molecule type" value="Genomic_DNA"/>
</dbReference>
<proteinExistence type="predicted"/>
<keyword evidence="7" id="KW-0547">Nucleotide-binding</keyword>
<feature type="domain" description="FAD synthetase" evidence="10">
    <location>
        <begin position="201"/>
        <end position="265"/>
    </location>
</feature>
<dbReference type="UniPathway" id="UPA00277">
    <property type="reaction ID" value="UER00407"/>
</dbReference>
<evidence type="ECO:0000313" key="11">
    <source>
        <dbReference type="EMBL" id="KMZ70201.1"/>
    </source>
</evidence>
<keyword evidence="4" id="KW-0288">FMN</keyword>
<dbReference type="AlphaFoldDB" id="A0A0K9PML2"/>
<keyword evidence="3" id="KW-0285">Flavoprotein</keyword>
<reference evidence="12" key="1">
    <citation type="journal article" date="2016" name="Nature">
        <title>The genome of the seagrass Zostera marina reveals angiosperm adaptation to the sea.</title>
        <authorList>
            <person name="Olsen J.L."/>
            <person name="Rouze P."/>
            <person name="Verhelst B."/>
            <person name="Lin Y.-C."/>
            <person name="Bayer T."/>
            <person name="Collen J."/>
            <person name="Dattolo E."/>
            <person name="De Paoli E."/>
            <person name="Dittami S."/>
            <person name="Maumus F."/>
            <person name="Michel G."/>
            <person name="Kersting A."/>
            <person name="Lauritano C."/>
            <person name="Lohaus R."/>
            <person name="Toepel M."/>
            <person name="Tonon T."/>
            <person name="Vanneste K."/>
            <person name="Amirebrahimi M."/>
            <person name="Brakel J."/>
            <person name="Bostroem C."/>
            <person name="Chovatia M."/>
            <person name="Grimwood J."/>
            <person name="Jenkins J.W."/>
            <person name="Jueterbock A."/>
            <person name="Mraz A."/>
            <person name="Stam W.T."/>
            <person name="Tice H."/>
            <person name="Bornberg-Bauer E."/>
            <person name="Green P.J."/>
            <person name="Pearson G.A."/>
            <person name="Procaccini G."/>
            <person name="Duarte C.M."/>
            <person name="Schmutz J."/>
            <person name="Reusch T.B.H."/>
            <person name="Van de Peer Y."/>
        </authorList>
    </citation>
    <scope>NUCLEOTIDE SEQUENCE [LARGE SCALE GENOMIC DNA]</scope>
    <source>
        <strain evidence="12">cv. Finnish</strain>
    </source>
</reference>
<evidence type="ECO:0000256" key="5">
    <source>
        <dbReference type="ARBA" id="ARBA00022679"/>
    </source>
</evidence>
<name>A0A0K9PML2_ZOSMR</name>
<dbReference type="GO" id="GO:0009231">
    <property type="term" value="P:riboflavin biosynthetic process"/>
    <property type="evidence" value="ECO:0007669"/>
    <property type="project" value="InterPro"/>
</dbReference>
<dbReference type="PANTHER" id="PTHR12714:SF20">
    <property type="entry name" value="FAD SYNTHETASE 1, CHLOROPLASTIC-RELATED"/>
    <property type="match status" value="1"/>
</dbReference>
<evidence type="ECO:0000256" key="8">
    <source>
        <dbReference type="ARBA" id="ARBA00022827"/>
    </source>
</evidence>
<comment type="caution">
    <text evidence="11">The sequence shown here is derived from an EMBL/GenBank/DDBJ whole genome shotgun (WGS) entry which is preliminary data.</text>
</comment>
<evidence type="ECO:0000256" key="6">
    <source>
        <dbReference type="ARBA" id="ARBA00022695"/>
    </source>
</evidence>